<keyword evidence="2" id="KW-0808">Transferase</keyword>
<keyword evidence="2" id="KW-0315">Glutamine amidotransferase</keyword>
<dbReference type="STRING" id="1423813.FC26_GL001886"/>
<dbReference type="GO" id="GO:0005829">
    <property type="term" value="C:cytosol"/>
    <property type="evidence" value="ECO:0007669"/>
    <property type="project" value="TreeGrafter"/>
</dbReference>
<dbReference type="InterPro" id="IPR044992">
    <property type="entry name" value="ChyE-like"/>
</dbReference>
<feature type="domain" description="Glutamine amidotransferase" evidence="1">
    <location>
        <begin position="26"/>
        <end position="171"/>
    </location>
</feature>
<evidence type="ECO:0000259" key="1">
    <source>
        <dbReference type="Pfam" id="PF00117"/>
    </source>
</evidence>
<evidence type="ECO:0000313" key="2">
    <source>
        <dbReference type="EMBL" id="KRM61336.1"/>
    </source>
</evidence>
<dbReference type="PROSITE" id="PS51273">
    <property type="entry name" value="GATASE_TYPE_1"/>
    <property type="match status" value="1"/>
</dbReference>
<dbReference type="OrthoDB" id="9807137at2"/>
<dbReference type="PANTHER" id="PTHR42695">
    <property type="entry name" value="GLUTAMINE AMIDOTRANSFERASE YLR126C-RELATED"/>
    <property type="match status" value="1"/>
</dbReference>
<dbReference type="SUPFAM" id="SSF52317">
    <property type="entry name" value="Class I glutamine amidotransferase-like"/>
    <property type="match status" value="1"/>
</dbReference>
<keyword evidence="3" id="KW-1185">Reference proteome</keyword>
<dbReference type="PANTHER" id="PTHR42695:SF5">
    <property type="entry name" value="GLUTAMINE AMIDOTRANSFERASE YLR126C-RELATED"/>
    <property type="match status" value="1"/>
</dbReference>
<dbReference type="InterPro" id="IPR017926">
    <property type="entry name" value="GATASE"/>
</dbReference>
<organism evidence="2 3">
    <name type="scientific">Paucilactobacillus vaccinostercus DSM 20634</name>
    <dbReference type="NCBI Taxonomy" id="1423813"/>
    <lineage>
        <taxon>Bacteria</taxon>
        <taxon>Bacillati</taxon>
        <taxon>Bacillota</taxon>
        <taxon>Bacilli</taxon>
        <taxon>Lactobacillales</taxon>
        <taxon>Lactobacillaceae</taxon>
        <taxon>Paucilactobacillus</taxon>
    </lineage>
</organism>
<gene>
    <name evidence="2" type="ORF">FC26_GL001886</name>
</gene>
<dbReference type="CDD" id="cd01741">
    <property type="entry name" value="GATase1_1"/>
    <property type="match status" value="1"/>
</dbReference>
<dbReference type="Gene3D" id="3.40.50.880">
    <property type="match status" value="1"/>
</dbReference>
<dbReference type="RefSeq" id="WP_057779239.1">
    <property type="nucleotide sequence ID" value="NZ_AYYY01000029.1"/>
</dbReference>
<sequence length="221" mass="25246">MRISILQHTPNEGPGAIYTWAHEHGHEITIYHPYQFGILPEADSVDMLILLGGPMSPNDDLAWITAERVLIQTMLNMDKPMFGVCYGAQQITKTLGYPVTKAAAKEVGWAPVYRQSTIIPDLPKQLTALHWHEEQFAIPDEDHWLFSSDLVRNQGFVMNHRVIGLQFHLEPLPDDVRTIVANDAQYTQENKLHQTPQQILAYRVPSENQIVINRLLDYITE</sequence>
<comment type="caution">
    <text evidence="2">The sequence shown here is derived from an EMBL/GenBank/DDBJ whole genome shotgun (WGS) entry which is preliminary data.</text>
</comment>
<dbReference type="Pfam" id="PF00117">
    <property type="entry name" value="GATase"/>
    <property type="match status" value="1"/>
</dbReference>
<dbReference type="Proteomes" id="UP000051733">
    <property type="component" value="Unassembled WGS sequence"/>
</dbReference>
<dbReference type="GO" id="GO:0016740">
    <property type="term" value="F:transferase activity"/>
    <property type="evidence" value="ECO:0007669"/>
    <property type="project" value="UniProtKB-KW"/>
</dbReference>
<name>A0A0R2A2H8_9LACO</name>
<protein>
    <submittedName>
        <fullName evidence="2">Class I glutamine amidotransferase</fullName>
    </submittedName>
</protein>
<dbReference type="InterPro" id="IPR029062">
    <property type="entry name" value="Class_I_gatase-like"/>
</dbReference>
<reference evidence="2 3" key="1">
    <citation type="journal article" date="2015" name="Genome Announc.">
        <title>Expanding the biotechnology potential of lactobacilli through comparative genomics of 213 strains and associated genera.</title>
        <authorList>
            <person name="Sun Z."/>
            <person name="Harris H.M."/>
            <person name="McCann A."/>
            <person name="Guo C."/>
            <person name="Argimon S."/>
            <person name="Zhang W."/>
            <person name="Yang X."/>
            <person name="Jeffery I.B."/>
            <person name="Cooney J.C."/>
            <person name="Kagawa T.F."/>
            <person name="Liu W."/>
            <person name="Song Y."/>
            <person name="Salvetti E."/>
            <person name="Wrobel A."/>
            <person name="Rasinkangas P."/>
            <person name="Parkhill J."/>
            <person name="Rea M.C."/>
            <person name="O'Sullivan O."/>
            <person name="Ritari J."/>
            <person name="Douillard F.P."/>
            <person name="Paul Ross R."/>
            <person name="Yang R."/>
            <person name="Briner A.E."/>
            <person name="Felis G.E."/>
            <person name="de Vos W.M."/>
            <person name="Barrangou R."/>
            <person name="Klaenhammer T.R."/>
            <person name="Caufield P.W."/>
            <person name="Cui Y."/>
            <person name="Zhang H."/>
            <person name="O'Toole P.W."/>
        </authorList>
    </citation>
    <scope>NUCLEOTIDE SEQUENCE [LARGE SCALE GENOMIC DNA]</scope>
    <source>
        <strain evidence="2 3">DSM 20634</strain>
    </source>
</reference>
<dbReference type="AlphaFoldDB" id="A0A0R2A2H8"/>
<proteinExistence type="predicted"/>
<accession>A0A0R2A2H8</accession>
<dbReference type="EMBL" id="AYYY01000029">
    <property type="protein sequence ID" value="KRM61336.1"/>
    <property type="molecule type" value="Genomic_DNA"/>
</dbReference>
<evidence type="ECO:0000313" key="3">
    <source>
        <dbReference type="Proteomes" id="UP000051733"/>
    </source>
</evidence>
<dbReference type="PATRIC" id="fig|1423813.3.peg.1915"/>